<accession>A0A091BF97</accession>
<dbReference type="eggNOG" id="ENOG5032CW4">
    <property type="taxonomic scope" value="Bacteria"/>
</dbReference>
<feature type="coiled-coil region" evidence="1">
    <location>
        <begin position="40"/>
        <end position="102"/>
    </location>
</feature>
<proteinExistence type="predicted"/>
<organism evidence="2 3">
    <name type="scientific">Arenimonas composti TR7-09 = DSM 18010</name>
    <dbReference type="NCBI Taxonomy" id="1121013"/>
    <lineage>
        <taxon>Bacteria</taxon>
        <taxon>Pseudomonadati</taxon>
        <taxon>Pseudomonadota</taxon>
        <taxon>Gammaproteobacteria</taxon>
        <taxon>Lysobacterales</taxon>
        <taxon>Lysobacteraceae</taxon>
        <taxon>Arenimonas</taxon>
    </lineage>
</organism>
<keyword evidence="1" id="KW-0175">Coiled coil</keyword>
<evidence type="ECO:0000313" key="3">
    <source>
        <dbReference type="Proteomes" id="UP000029391"/>
    </source>
</evidence>
<reference evidence="2 3" key="1">
    <citation type="submission" date="2013-09" db="EMBL/GenBank/DDBJ databases">
        <title>Genome sequencing of Arenimonas composti.</title>
        <authorList>
            <person name="Chen F."/>
            <person name="Wang G."/>
        </authorList>
    </citation>
    <scope>NUCLEOTIDE SEQUENCE [LARGE SCALE GENOMIC DNA]</scope>
    <source>
        <strain evidence="2 3">TR7-09</strain>
    </source>
</reference>
<dbReference type="Proteomes" id="UP000029391">
    <property type="component" value="Unassembled WGS sequence"/>
</dbReference>
<keyword evidence="3" id="KW-1185">Reference proteome</keyword>
<sequence>MLACAPAWAADPPRAEIAEAERAIAAAEREQPRGQAGRYLDDARRQLAEANALVERRKHRDALPVAQSAAATAELAAAQARLDNARETVDSRTARNADLRRRLLVQGN</sequence>
<comment type="caution">
    <text evidence="2">The sequence shown here is derived from an EMBL/GenBank/DDBJ whole genome shotgun (WGS) entry which is preliminary data.</text>
</comment>
<dbReference type="EMBL" id="AWXU01000021">
    <property type="protein sequence ID" value="KFN50227.1"/>
    <property type="molecule type" value="Genomic_DNA"/>
</dbReference>
<dbReference type="AlphaFoldDB" id="A0A091BF97"/>
<dbReference type="STRING" id="1121013.GCA_000426365_01730"/>
<evidence type="ECO:0000256" key="1">
    <source>
        <dbReference type="SAM" id="Coils"/>
    </source>
</evidence>
<dbReference type="Gene3D" id="1.20.1270.390">
    <property type="match status" value="1"/>
</dbReference>
<name>A0A091BF97_9GAMM</name>
<protein>
    <recommendedName>
        <fullName evidence="4">DUF4398 domain-containing protein</fullName>
    </recommendedName>
</protein>
<evidence type="ECO:0008006" key="4">
    <source>
        <dbReference type="Google" id="ProtNLM"/>
    </source>
</evidence>
<evidence type="ECO:0000313" key="2">
    <source>
        <dbReference type="EMBL" id="KFN50227.1"/>
    </source>
</evidence>
<gene>
    <name evidence="2" type="ORF">P873_07670</name>
</gene>